<feature type="compositionally biased region" description="Polar residues" evidence="1">
    <location>
        <begin position="557"/>
        <end position="570"/>
    </location>
</feature>
<reference evidence="2 3" key="1">
    <citation type="submission" date="2024-10" db="EMBL/GenBank/DDBJ databases">
        <title>The Natural Products Discovery Center: Release of the First 8490 Sequenced Strains for Exploring Actinobacteria Biosynthetic Diversity.</title>
        <authorList>
            <person name="Kalkreuter E."/>
            <person name="Kautsar S.A."/>
            <person name="Yang D."/>
            <person name="Bader C.D."/>
            <person name="Teijaro C.N."/>
            <person name="Fluegel L."/>
            <person name="Davis C.M."/>
            <person name="Simpson J.R."/>
            <person name="Lauterbach L."/>
            <person name="Steele A.D."/>
            <person name="Gui C."/>
            <person name="Meng S."/>
            <person name="Li G."/>
            <person name="Viehrig K."/>
            <person name="Ye F."/>
            <person name="Su P."/>
            <person name="Kiefer A.F."/>
            <person name="Nichols A."/>
            <person name="Cepeda A.J."/>
            <person name="Yan W."/>
            <person name="Fan B."/>
            <person name="Jiang Y."/>
            <person name="Adhikari A."/>
            <person name="Zheng C.-J."/>
            <person name="Schuster L."/>
            <person name="Cowan T.M."/>
            <person name="Smanski M.J."/>
            <person name="Chevrette M.G."/>
            <person name="De Carvalho L.P.S."/>
            <person name="Shen B."/>
        </authorList>
    </citation>
    <scope>NUCLEOTIDE SEQUENCE [LARGE SCALE GENOMIC DNA]</scope>
    <source>
        <strain evidence="2 3">NPDC002593</strain>
    </source>
</reference>
<evidence type="ECO:0000256" key="1">
    <source>
        <dbReference type="SAM" id="MobiDB-lite"/>
    </source>
</evidence>
<feature type="region of interest" description="Disordered" evidence="1">
    <location>
        <begin position="1"/>
        <end position="24"/>
    </location>
</feature>
<feature type="region of interest" description="Disordered" evidence="1">
    <location>
        <begin position="547"/>
        <end position="570"/>
    </location>
</feature>
<feature type="compositionally biased region" description="Basic and acidic residues" evidence="1">
    <location>
        <begin position="190"/>
        <end position="203"/>
    </location>
</feature>
<proteinExistence type="predicted"/>
<name>A0ABW6SFA2_9NOCA</name>
<feature type="region of interest" description="Disordered" evidence="1">
    <location>
        <begin position="168"/>
        <end position="203"/>
    </location>
</feature>
<dbReference type="InterPro" id="IPR046828">
    <property type="entry name" value="RepSA"/>
</dbReference>
<gene>
    <name evidence="2" type="ORF">ACFYXQ_45520</name>
</gene>
<dbReference type="Proteomes" id="UP001601992">
    <property type="component" value="Unassembled WGS sequence"/>
</dbReference>
<evidence type="ECO:0000313" key="3">
    <source>
        <dbReference type="Proteomes" id="UP001601992"/>
    </source>
</evidence>
<protein>
    <submittedName>
        <fullName evidence="2">Replication initiator</fullName>
    </submittedName>
</protein>
<accession>A0ABW6SFA2</accession>
<sequence>MTTTFRDDEPLPGAPDSGEGAGRGPSFLDIAVAAADRHGVCVRPVILQQTDTVTGGKSFVPVPCGATRESVCGPCARKNKALRQAQCREGWHLTEEPVTSRAAPSNDQEELLEMRADLLAEMTLAREDGRPPEKAARDIADCTAEIAWLDTQLAALGMRGTTPAVTDATAVDTEESDGSATPVRRRSTRRRQDAPDLPRHTVSERTVGREFGGWYSSMFVTLTMPSYGAVFGDGAARNPEKYDYRAAAWDAIVCARLFSRWIQNLRRAVGWNVQYFAVVEPQKRGAPHLHIALRGHLSRAVLHQVNEATYHQVWWPPAAEMRYPGTEAPVWDPGRETFVDPRTRKPLTGWDEGLDEIGPDDAPAHTARFGPRIDIQGIAAGSKNVSEAIGYLCKYLTKSVTEVLQAKTARAHDHYDRLHVALCSTPCGPRCGIWLLYGIVPKGATAKTVAGVCKSRAHRRETLALPGNRVLTSERWTGKTVGDHKAERLEFVRQRLAAVGIDKHPHRYTWATIAPGTRMPSRAQLLMAAIAERITWRGEYDRAMLAADPPPELDSPATHTPANGELSNGY</sequence>
<keyword evidence="3" id="KW-1185">Reference proteome</keyword>
<dbReference type="Pfam" id="PF20199">
    <property type="entry name" value="RepSA"/>
    <property type="match status" value="1"/>
</dbReference>
<evidence type="ECO:0000313" key="2">
    <source>
        <dbReference type="EMBL" id="MFF3575021.1"/>
    </source>
</evidence>
<dbReference type="RefSeq" id="WP_387407046.1">
    <property type="nucleotide sequence ID" value="NZ_JBIAQY010000035.1"/>
</dbReference>
<dbReference type="EMBL" id="JBIAQY010000035">
    <property type="protein sequence ID" value="MFF3575021.1"/>
    <property type="molecule type" value="Genomic_DNA"/>
</dbReference>
<comment type="caution">
    <text evidence="2">The sequence shown here is derived from an EMBL/GenBank/DDBJ whole genome shotgun (WGS) entry which is preliminary data.</text>
</comment>
<organism evidence="2 3">
    <name type="scientific">Nocardia jiangxiensis</name>
    <dbReference type="NCBI Taxonomy" id="282685"/>
    <lineage>
        <taxon>Bacteria</taxon>
        <taxon>Bacillati</taxon>
        <taxon>Actinomycetota</taxon>
        <taxon>Actinomycetes</taxon>
        <taxon>Mycobacteriales</taxon>
        <taxon>Nocardiaceae</taxon>
        <taxon>Nocardia</taxon>
    </lineage>
</organism>